<evidence type="ECO:0000313" key="6">
    <source>
        <dbReference type="Proteomes" id="UP001597472"/>
    </source>
</evidence>
<dbReference type="RefSeq" id="WP_376891176.1">
    <property type="nucleotide sequence ID" value="NZ_JBHULS010000001.1"/>
</dbReference>
<keyword evidence="1" id="KW-1133">Transmembrane helix</keyword>
<keyword evidence="6" id="KW-1185">Reference proteome</keyword>
<dbReference type="InterPro" id="IPR057436">
    <property type="entry name" value="5TMH_Lnb"/>
</dbReference>
<dbReference type="EMBL" id="JBHULS010000001">
    <property type="protein sequence ID" value="MFD2550412.1"/>
    <property type="molecule type" value="Genomic_DNA"/>
</dbReference>
<feature type="transmembrane region" description="Helical" evidence="1">
    <location>
        <begin position="248"/>
        <end position="268"/>
    </location>
</feature>
<evidence type="ECO:0000259" key="3">
    <source>
        <dbReference type="Pfam" id="PF13387"/>
    </source>
</evidence>
<keyword evidence="2" id="KW-0732">Signal</keyword>
<keyword evidence="1" id="KW-0472">Membrane</keyword>
<dbReference type="InterPro" id="IPR025178">
    <property type="entry name" value="Lnb_N"/>
</dbReference>
<dbReference type="Proteomes" id="UP001597472">
    <property type="component" value="Unassembled WGS sequence"/>
</dbReference>
<accession>A0ABW5KN32</accession>
<protein>
    <submittedName>
        <fullName evidence="5">DUF4105 domain-containing protein</fullName>
    </submittedName>
</protein>
<feature type="transmembrane region" description="Helical" evidence="1">
    <location>
        <begin position="308"/>
        <end position="328"/>
    </location>
</feature>
<reference evidence="6" key="1">
    <citation type="journal article" date="2019" name="Int. J. Syst. Evol. Microbiol.">
        <title>The Global Catalogue of Microorganisms (GCM) 10K type strain sequencing project: providing services to taxonomists for standard genome sequencing and annotation.</title>
        <authorList>
            <consortium name="The Broad Institute Genomics Platform"/>
            <consortium name="The Broad Institute Genome Sequencing Center for Infectious Disease"/>
            <person name="Wu L."/>
            <person name="Ma J."/>
        </authorList>
    </citation>
    <scope>NUCLEOTIDE SEQUENCE [LARGE SCALE GENOMIC DNA]</scope>
    <source>
        <strain evidence="6">KCTC 42587</strain>
    </source>
</reference>
<dbReference type="Pfam" id="PF13387">
    <property type="entry name" value="Lnb_N"/>
    <property type="match status" value="1"/>
</dbReference>
<keyword evidence="1" id="KW-0812">Transmembrane</keyword>
<evidence type="ECO:0000259" key="4">
    <source>
        <dbReference type="Pfam" id="PF25221"/>
    </source>
</evidence>
<feature type="transmembrane region" description="Helical" evidence="1">
    <location>
        <begin position="280"/>
        <end position="302"/>
    </location>
</feature>
<evidence type="ECO:0000313" key="5">
    <source>
        <dbReference type="EMBL" id="MFD2550412.1"/>
    </source>
</evidence>
<feature type="domain" description="Lnb N-terminal periplasmic" evidence="3">
    <location>
        <begin position="24"/>
        <end position="177"/>
    </location>
</feature>
<feature type="transmembrane region" description="Helical" evidence="1">
    <location>
        <begin position="361"/>
        <end position="383"/>
    </location>
</feature>
<feature type="transmembrane region" description="Helical" evidence="1">
    <location>
        <begin position="335"/>
        <end position="355"/>
    </location>
</feature>
<dbReference type="Pfam" id="PF25221">
    <property type="entry name" value="5TMH_Lnb"/>
    <property type="match status" value="1"/>
</dbReference>
<comment type="caution">
    <text evidence="5">The sequence shown here is derived from an EMBL/GenBank/DDBJ whole genome shotgun (WGS) entry which is preliminary data.</text>
</comment>
<feature type="domain" description="Lnb-like transmembrane" evidence="4">
    <location>
        <begin position="246"/>
        <end position="382"/>
    </location>
</feature>
<feature type="signal peptide" evidence="2">
    <location>
        <begin position="1"/>
        <end position="19"/>
    </location>
</feature>
<feature type="chain" id="PRO_5045576504" evidence="2">
    <location>
        <begin position="20"/>
        <end position="392"/>
    </location>
</feature>
<name>A0ABW5KN32_9FLAO</name>
<evidence type="ECO:0000256" key="1">
    <source>
        <dbReference type="SAM" id="Phobius"/>
    </source>
</evidence>
<evidence type="ECO:0000256" key="2">
    <source>
        <dbReference type="SAM" id="SignalP"/>
    </source>
</evidence>
<proteinExistence type="predicted"/>
<organism evidence="5 6">
    <name type="scientific">Bizionia sediminis</name>
    <dbReference type="NCBI Taxonomy" id="1737064"/>
    <lineage>
        <taxon>Bacteria</taxon>
        <taxon>Pseudomonadati</taxon>
        <taxon>Bacteroidota</taxon>
        <taxon>Flavobacteriia</taxon>
        <taxon>Flavobacteriales</taxon>
        <taxon>Flavobacteriaceae</taxon>
        <taxon>Bizionia</taxon>
    </lineage>
</organism>
<gene>
    <name evidence="5" type="ORF">ACFSQP_01160</name>
</gene>
<sequence>MKNSLLLVIAMLCLHTMWGQTLSKQAEISVLTIGPGPALNDAFGHNAFRIKDRANDLDVTFDYGRFPFNEPGFYLNFALGKLNYSIGKSNFKEVKEFYTWQNRRIEEQVLNLTPQQKQTLFNYLLNNNKPQNRAYQYDFFYDNCATKMRDVLKIVLKDSLIFNTPSTLKPHTFRSLIREKVPTNTWGSLGIDIALGSLIDQAIVPENYMFLPEYIHTFFSNAKVGSKALVVSKETLYTPKPQAKSSGFLWSPYAVFGFISIVILWLTYADFKNQKRQKTLDILLLTTTTFVGILVLFLWFGTDHQATAYNYNLLWAFPLNGLLAWQLVRNRPKAWVIPFLKFLVIMLVLMVFHWVVGVQNFAYALLPLVIALAVRYVYLIQFFSKINLKVKD</sequence>